<dbReference type="InterPro" id="IPR013766">
    <property type="entry name" value="Thioredoxin_domain"/>
</dbReference>
<dbReference type="KEGG" id="rgu:A4W93_13880"/>
<accession>A0A1W6L9P3</accession>
<sequence>MHSPSSPTGPLLVACLCAAWCGSCREYRPTFDSVEAAFPEATFRWIDIEDESDLVDPLDVENFPTLLIAVGGMPVFYGPLTPHRETLVRLVRTHADAPVPAALPSPDVHRVVQRLLA</sequence>
<dbReference type="OrthoDB" id="8521206at2"/>
<dbReference type="Gene3D" id="3.40.30.10">
    <property type="entry name" value="Glutaredoxin"/>
    <property type="match status" value="1"/>
</dbReference>
<dbReference type="Proteomes" id="UP000193427">
    <property type="component" value="Chromosome"/>
</dbReference>
<dbReference type="CDD" id="cd02947">
    <property type="entry name" value="TRX_family"/>
    <property type="match status" value="1"/>
</dbReference>
<dbReference type="AlphaFoldDB" id="A0A1W6L9P3"/>
<dbReference type="EMBL" id="CP015118">
    <property type="protein sequence ID" value="ARN20898.1"/>
    <property type="molecule type" value="Genomic_DNA"/>
</dbReference>
<gene>
    <name evidence="2" type="ORF">A4W93_13880</name>
</gene>
<evidence type="ECO:0000313" key="2">
    <source>
        <dbReference type="EMBL" id="ARN20898.1"/>
    </source>
</evidence>
<organism evidence="2 3">
    <name type="scientific">Piscinibacter gummiphilus</name>
    <dbReference type="NCBI Taxonomy" id="946333"/>
    <lineage>
        <taxon>Bacteria</taxon>
        <taxon>Pseudomonadati</taxon>
        <taxon>Pseudomonadota</taxon>
        <taxon>Betaproteobacteria</taxon>
        <taxon>Burkholderiales</taxon>
        <taxon>Sphaerotilaceae</taxon>
        <taxon>Piscinibacter</taxon>
    </lineage>
</organism>
<proteinExistence type="predicted"/>
<evidence type="ECO:0000313" key="3">
    <source>
        <dbReference type="Proteomes" id="UP000193427"/>
    </source>
</evidence>
<dbReference type="SUPFAM" id="SSF52833">
    <property type="entry name" value="Thioredoxin-like"/>
    <property type="match status" value="1"/>
</dbReference>
<evidence type="ECO:0000259" key="1">
    <source>
        <dbReference type="Pfam" id="PF00085"/>
    </source>
</evidence>
<dbReference type="Pfam" id="PF00085">
    <property type="entry name" value="Thioredoxin"/>
    <property type="match status" value="1"/>
</dbReference>
<dbReference type="STRING" id="946333.A4W93_13880"/>
<name>A0A1W6L9P3_9BURK</name>
<reference evidence="2 3" key="1">
    <citation type="submission" date="2016-04" db="EMBL/GenBank/DDBJ databases">
        <title>Complete genome sequence of natural rubber-degrading, novel Gram-negative bacterium, Rhizobacter gummiphilus strain NS21.</title>
        <authorList>
            <person name="Tabata M."/>
            <person name="Kasai D."/>
            <person name="Fukuda M."/>
        </authorList>
    </citation>
    <scope>NUCLEOTIDE SEQUENCE [LARGE SCALE GENOMIC DNA]</scope>
    <source>
        <strain evidence="2 3">NS21</strain>
    </source>
</reference>
<protein>
    <recommendedName>
        <fullName evidence="1">Thioredoxin domain-containing protein</fullName>
    </recommendedName>
</protein>
<dbReference type="InterPro" id="IPR036249">
    <property type="entry name" value="Thioredoxin-like_sf"/>
</dbReference>
<feature type="domain" description="Thioredoxin" evidence="1">
    <location>
        <begin position="12"/>
        <end position="73"/>
    </location>
</feature>
<keyword evidence="3" id="KW-1185">Reference proteome</keyword>
<dbReference type="RefSeq" id="WP_085751177.1">
    <property type="nucleotide sequence ID" value="NZ_BSPR01000007.1"/>
</dbReference>